<dbReference type="InterPro" id="IPR011004">
    <property type="entry name" value="Trimer_LpxA-like_sf"/>
</dbReference>
<organism evidence="3 4">
    <name type="scientific">Caenorhabditis bovis</name>
    <dbReference type="NCBI Taxonomy" id="2654633"/>
    <lineage>
        <taxon>Eukaryota</taxon>
        <taxon>Metazoa</taxon>
        <taxon>Ecdysozoa</taxon>
        <taxon>Nematoda</taxon>
        <taxon>Chromadorea</taxon>
        <taxon>Rhabditida</taxon>
        <taxon>Rhabditina</taxon>
        <taxon>Rhabditomorpha</taxon>
        <taxon>Rhabditoidea</taxon>
        <taxon>Rhabditidae</taxon>
        <taxon>Peloderinae</taxon>
        <taxon>Caenorhabditis</taxon>
    </lineage>
</organism>
<dbReference type="Proteomes" id="UP000494206">
    <property type="component" value="Unassembled WGS sequence"/>
</dbReference>
<dbReference type="EMBL" id="CADEPM010000012">
    <property type="protein sequence ID" value="CAB3411091.1"/>
    <property type="molecule type" value="Genomic_DNA"/>
</dbReference>
<feature type="compositionally biased region" description="Low complexity" evidence="1">
    <location>
        <begin position="121"/>
        <end position="131"/>
    </location>
</feature>
<dbReference type="GO" id="GO:0005851">
    <property type="term" value="C:eukaryotic translation initiation factor 2B complex"/>
    <property type="evidence" value="ECO:0007669"/>
    <property type="project" value="TreeGrafter"/>
</dbReference>
<proteinExistence type="predicted"/>
<dbReference type="CDD" id="cd11558">
    <property type="entry name" value="W2_eIF2B_epsilon"/>
    <property type="match status" value="1"/>
</dbReference>
<dbReference type="SUPFAM" id="SSF51161">
    <property type="entry name" value="Trimeric LpxA-like enzymes"/>
    <property type="match status" value="1"/>
</dbReference>
<feature type="compositionally biased region" description="Acidic residues" evidence="1">
    <location>
        <begin position="132"/>
        <end position="148"/>
    </location>
</feature>
<dbReference type="InterPro" id="IPR051956">
    <property type="entry name" value="eIF2B_epsilon"/>
</dbReference>
<dbReference type="GO" id="GO:0005085">
    <property type="term" value="F:guanyl-nucleotide exchange factor activity"/>
    <property type="evidence" value="ECO:0007669"/>
    <property type="project" value="InterPro"/>
</dbReference>
<evidence type="ECO:0000313" key="3">
    <source>
        <dbReference type="EMBL" id="CAB3411091.1"/>
    </source>
</evidence>
<gene>
    <name evidence="3" type="ORF">CBOVIS_LOCUS12518</name>
</gene>
<dbReference type="OrthoDB" id="424572at2759"/>
<dbReference type="Gene3D" id="1.25.40.180">
    <property type="match status" value="1"/>
</dbReference>
<dbReference type="GO" id="GO:0031369">
    <property type="term" value="F:translation initiation factor binding"/>
    <property type="evidence" value="ECO:0007669"/>
    <property type="project" value="InterPro"/>
</dbReference>
<dbReference type="InterPro" id="IPR044123">
    <property type="entry name" value="W2_eIF2B_epsilon"/>
</dbReference>
<dbReference type="PROSITE" id="PS51363">
    <property type="entry name" value="W2"/>
    <property type="match status" value="1"/>
</dbReference>
<keyword evidence="4" id="KW-1185">Reference proteome</keyword>
<dbReference type="AlphaFoldDB" id="A0A8S1F5J4"/>
<evidence type="ECO:0000313" key="4">
    <source>
        <dbReference type="Proteomes" id="UP000494206"/>
    </source>
</evidence>
<dbReference type="SMART" id="SM00515">
    <property type="entry name" value="eIF5C"/>
    <property type="match status" value="1"/>
</dbReference>
<dbReference type="PANTHER" id="PTHR45887">
    <property type="entry name" value="TRANSLATION INITIATION FACTOR EIF-2B SUBUNIT EPSILON"/>
    <property type="match status" value="1"/>
</dbReference>
<accession>A0A8S1F5J4</accession>
<comment type="caution">
    <text evidence="3">The sequence shown here is derived from an EMBL/GenBank/DDBJ whole genome shotgun (WGS) entry which is preliminary data.</text>
</comment>
<evidence type="ECO:0000256" key="1">
    <source>
        <dbReference type="SAM" id="MobiDB-lite"/>
    </source>
</evidence>
<feature type="domain" description="W2" evidence="2">
    <location>
        <begin position="154"/>
        <end position="336"/>
    </location>
</feature>
<dbReference type="PANTHER" id="PTHR45887:SF1">
    <property type="entry name" value="TRANSLATION INITIATION FACTOR EIF-2B SUBUNIT EPSILON"/>
    <property type="match status" value="1"/>
</dbReference>
<evidence type="ECO:0000259" key="2">
    <source>
        <dbReference type="PROSITE" id="PS51363"/>
    </source>
</evidence>
<reference evidence="3 4" key="1">
    <citation type="submission" date="2020-04" db="EMBL/GenBank/DDBJ databases">
        <authorList>
            <person name="Laetsch R D."/>
            <person name="Stevens L."/>
            <person name="Kumar S."/>
            <person name="Blaxter L. M."/>
        </authorList>
    </citation>
    <scope>NUCLEOTIDE SEQUENCE [LARGE SCALE GENOMIC DNA]</scope>
</reference>
<dbReference type="InterPro" id="IPR016024">
    <property type="entry name" value="ARM-type_fold"/>
</dbReference>
<dbReference type="Pfam" id="PF02020">
    <property type="entry name" value="W2"/>
    <property type="match status" value="1"/>
</dbReference>
<protein>
    <recommendedName>
        <fullName evidence="2">W2 domain-containing protein</fullName>
    </recommendedName>
</protein>
<dbReference type="SUPFAM" id="SSF48371">
    <property type="entry name" value="ARM repeat"/>
    <property type="match status" value="1"/>
</dbReference>
<dbReference type="GO" id="GO:0003743">
    <property type="term" value="F:translation initiation factor activity"/>
    <property type="evidence" value="ECO:0007669"/>
    <property type="project" value="TreeGrafter"/>
</dbReference>
<feature type="region of interest" description="Disordered" evidence="1">
    <location>
        <begin position="121"/>
        <end position="155"/>
    </location>
</feature>
<dbReference type="InterPro" id="IPR003307">
    <property type="entry name" value="W2_domain"/>
</dbReference>
<name>A0A8S1F5J4_9PELO</name>
<sequence>MVDPFSESLILSDPGDTVLSGEKSKITNCIIGKNSKIGKNCQINGAFIADGVVLPDGTIFESEVIIGSDVTYPIELSFPTNSAICSMEVDNEEFDKISSKKENSVHIWNMFNGGPFWTKSGASKKNGNSSNDSDEDDDDDIDDEEDEMNGGFADNSTRQFYDEVFESMKGIQTMENQQMSNLILEINSSKLACNVTMDEVAKNVFAAFMELPGNEELKNLLQMVKKWRGLFLNYYKATDESLAAKAPAQRKLEVELKRKCQIQLLLAIEDKYDKEPEVFGPKVAKLVHFLYNDADVLDEEAISEWAGSIPSESKLKNIMQPVVDWLEQDDEDDEEEESDAE</sequence>
<dbReference type="Gene3D" id="2.160.10.10">
    <property type="entry name" value="Hexapeptide repeat proteins"/>
    <property type="match status" value="1"/>
</dbReference>